<geneLocation type="plasmid" evidence="5 6">
    <name>pEMTOL04</name>
</geneLocation>
<dbReference type="PROSITE" id="PS01124">
    <property type="entry name" value="HTH_ARAC_FAMILY_2"/>
    <property type="match status" value="1"/>
</dbReference>
<evidence type="ECO:0000313" key="6">
    <source>
        <dbReference type="Proteomes" id="UP000002875"/>
    </source>
</evidence>
<name>A0ABN4ASQ2_EMTOG</name>
<dbReference type="InterPro" id="IPR018060">
    <property type="entry name" value="HTH_AraC"/>
</dbReference>
<dbReference type="Pfam" id="PF20240">
    <property type="entry name" value="DUF6597"/>
    <property type="match status" value="1"/>
</dbReference>
<dbReference type="InterPro" id="IPR009057">
    <property type="entry name" value="Homeodomain-like_sf"/>
</dbReference>
<proteinExistence type="predicted"/>
<gene>
    <name evidence="5" type="ordered locus">Emtol_0033</name>
</gene>
<accession>A0ABN4ASQ2</accession>
<dbReference type="EMBL" id="CP002965">
    <property type="protein sequence ID" value="AFK05719.1"/>
    <property type="molecule type" value="Genomic_DNA"/>
</dbReference>
<dbReference type="PANTHER" id="PTHR46796">
    <property type="entry name" value="HTH-TYPE TRANSCRIPTIONAL ACTIVATOR RHAS-RELATED"/>
    <property type="match status" value="1"/>
</dbReference>
<evidence type="ECO:0000256" key="2">
    <source>
        <dbReference type="ARBA" id="ARBA00023125"/>
    </source>
</evidence>
<dbReference type="PANTHER" id="PTHR46796:SF13">
    <property type="entry name" value="HTH-TYPE TRANSCRIPTIONAL ACTIVATOR RHAS"/>
    <property type="match status" value="1"/>
</dbReference>
<protein>
    <submittedName>
        <fullName evidence="5">Transcriptional regulator, AraC family</fullName>
    </submittedName>
</protein>
<reference evidence="5 6" key="1">
    <citation type="submission" date="2011-07" db="EMBL/GenBank/DDBJ databases">
        <title>The complete genome of plasmid 4 of Emticicia oligotrophica DSM 17448.</title>
        <authorList>
            <consortium name="US DOE Joint Genome Institute (JGI-PGF)"/>
            <person name="Lucas S."/>
            <person name="Han J."/>
            <person name="Lapidus A."/>
            <person name="Bruce D."/>
            <person name="Goodwin L."/>
            <person name="Pitluck S."/>
            <person name="Peters L."/>
            <person name="Kyrpides N."/>
            <person name="Mavromatis K."/>
            <person name="Ivanova N."/>
            <person name="Ovchinnikova G."/>
            <person name="Teshima H."/>
            <person name="Detter J.C."/>
            <person name="Tapia R."/>
            <person name="Han C."/>
            <person name="Land M."/>
            <person name="Hauser L."/>
            <person name="Markowitz V."/>
            <person name="Cheng J.-F."/>
            <person name="Hugenholtz P."/>
            <person name="Woyke T."/>
            <person name="Wu D."/>
            <person name="Tindall B."/>
            <person name="Pomrenke H."/>
            <person name="Brambilla E."/>
            <person name="Klenk H.-P."/>
            <person name="Eisen J.A."/>
        </authorList>
    </citation>
    <scope>NUCLEOTIDE SEQUENCE [LARGE SCALE GENOMIC DNA]</scope>
    <source>
        <strain evidence="6">DSM 17448 / GPTSA100-15</strain>
        <plasmid evidence="5 6">pEMTOL04</plasmid>
    </source>
</reference>
<keyword evidence="2" id="KW-0238">DNA-binding</keyword>
<evidence type="ECO:0000313" key="5">
    <source>
        <dbReference type="EMBL" id="AFK05719.1"/>
    </source>
</evidence>
<dbReference type="InterPro" id="IPR050204">
    <property type="entry name" value="AraC_XylS_family_regulators"/>
</dbReference>
<dbReference type="SUPFAM" id="SSF46689">
    <property type="entry name" value="Homeodomain-like"/>
    <property type="match status" value="1"/>
</dbReference>
<keyword evidence="1" id="KW-0805">Transcription regulation</keyword>
<organism evidence="5 6">
    <name type="scientific">Emticicia oligotrophica (strain DSM 17448 / CIP 109782 / MTCC 6937 / GPTSA100-15)</name>
    <dbReference type="NCBI Taxonomy" id="929562"/>
    <lineage>
        <taxon>Bacteria</taxon>
        <taxon>Pseudomonadati</taxon>
        <taxon>Bacteroidota</taxon>
        <taxon>Cytophagia</taxon>
        <taxon>Cytophagales</taxon>
        <taxon>Leadbetterellaceae</taxon>
        <taxon>Emticicia</taxon>
    </lineage>
</organism>
<dbReference type="RefSeq" id="WP_015026385.1">
    <property type="nucleotide sequence ID" value="NC_018744.1"/>
</dbReference>
<feature type="domain" description="HTH araC/xylS-type" evidence="4">
    <location>
        <begin position="155"/>
        <end position="254"/>
    </location>
</feature>
<dbReference type="Gene3D" id="1.10.10.60">
    <property type="entry name" value="Homeodomain-like"/>
    <property type="match status" value="1"/>
</dbReference>
<evidence type="ECO:0000256" key="1">
    <source>
        <dbReference type="ARBA" id="ARBA00023015"/>
    </source>
</evidence>
<evidence type="ECO:0000259" key="4">
    <source>
        <dbReference type="PROSITE" id="PS01124"/>
    </source>
</evidence>
<evidence type="ECO:0000256" key="3">
    <source>
        <dbReference type="ARBA" id="ARBA00023163"/>
    </source>
</evidence>
<dbReference type="SMART" id="SM00342">
    <property type="entry name" value="HTH_ARAC"/>
    <property type="match status" value="1"/>
</dbReference>
<keyword evidence="6" id="KW-1185">Reference proteome</keyword>
<keyword evidence="5" id="KW-0614">Plasmid</keyword>
<sequence>MQIPPFDILKDIIKHYLFLESNGFEPQTLRLFSDGNTGIVFNSNNNLSLEFDKNILPSSFLYGQITQFKDIQSSKNLSLIIVVFQPTGIKKLLGIPAFEIKDKIISLEHIFNKESNLIEERLKEAKSINDKLNILNIFFTRIALKVLKGKEDLVTESVNFIRKSKGQISSNQLEKFTGYSQRHIERLFLDSVGISPKHFANILKLHNFLQQLKNKKSNTNLIELDYQVGYSDQSHLIKEFKKITGFTPTSYQNNVNKLAINFVTISKM</sequence>
<keyword evidence="3" id="KW-0804">Transcription</keyword>
<dbReference type="Pfam" id="PF12833">
    <property type="entry name" value="HTH_18"/>
    <property type="match status" value="1"/>
</dbReference>
<dbReference type="Proteomes" id="UP000002875">
    <property type="component" value="Plasmid pEMTOL04"/>
</dbReference>
<dbReference type="InterPro" id="IPR046532">
    <property type="entry name" value="DUF6597"/>
</dbReference>